<keyword evidence="2" id="KW-1185">Reference proteome</keyword>
<dbReference type="EMBL" id="JAQQAF010000003">
    <property type="protein sequence ID" value="KAJ8498683.1"/>
    <property type="molecule type" value="Genomic_DNA"/>
</dbReference>
<sequence>MGGHDRTAPVAYSGGHIMITTHSWARYKNAQLICLFRLFSWFGYTCHGRPSKEERKRCFGRGAFLVFTCTGNPTAAFLIRPSLGLLRLRRVARARRFDSYSVSKGLI</sequence>
<organism evidence="1 2">
    <name type="scientific">Ensete ventricosum</name>
    <name type="common">Abyssinian banana</name>
    <name type="synonym">Musa ensete</name>
    <dbReference type="NCBI Taxonomy" id="4639"/>
    <lineage>
        <taxon>Eukaryota</taxon>
        <taxon>Viridiplantae</taxon>
        <taxon>Streptophyta</taxon>
        <taxon>Embryophyta</taxon>
        <taxon>Tracheophyta</taxon>
        <taxon>Spermatophyta</taxon>
        <taxon>Magnoliopsida</taxon>
        <taxon>Liliopsida</taxon>
        <taxon>Zingiberales</taxon>
        <taxon>Musaceae</taxon>
        <taxon>Ensete</taxon>
    </lineage>
</organism>
<dbReference type="Proteomes" id="UP001222027">
    <property type="component" value="Unassembled WGS sequence"/>
</dbReference>
<dbReference type="AlphaFoldDB" id="A0AAV8R4R4"/>
<evidence type="ECO:0000313" key="1">
    <source>
        <dbReference type="EMBL" id="KAJ8498683.1"/>
    </source>
</evidence>
<reference evidence="1 2" key="1">
    <citation type="submission" date="2022-12" db="EMBL/GenBank/DDBJ databases">
        <title>Chromosome-scale assembly of the Ensete ventricosum genome.</title>
        <authorList>
            <person name="Dussert Y."/>
            <person name="Stocks J."/>
            <person name="Wendawek A."/>
            <person name="Woldeyes F."/>
            <person name="Nichols R.A."/>
            <person name="Borrell J.S."/>
        </authorList>
    </citation>
    <scope>NUCLEOTIDE SEQUENCE [LARGE SCALE GENOMIC DNA]</scope>
    <source>
        <strain evidence="2">cv. Maze</strain>
        <tissue evidence="1">Seeds</tissue>
    </source>
</reference>
<accession>A0AAV8R4R4</accession>
<gene>
    <name evidence="1" type="ORF">OPV22_009235</name>
</gene>
<protein>
    <submittedName>
        <fullName evidence="1">Uncharacterized protein</fullName>
    </submittedName>
</protein>
<name>A0AAV8R4R4_ENSVE</name>
<proteinExistence type="predicted"/>
<evidence type="ECO:0000313" key="2">
    <source>
        <dbReference type="Proteomes" id="UP001222027"/>
    </source>
</evidence>
<comment type="caution">
    <text evidence="1">The sequence shown here is derived from an EMBL/GenBank/DDBJ whole genome shotgun (WGS) entry which is preliminary data.</text>
</comment>